<feature type="compositionally biased region" description="Basic and acidic residues" evidence="1">
    <location>
        <begin position="306"/>
        <end position="318"/>
    </location>
</feature>
<dbReference type="Proteomes" id="UP000005408">
    <property type="component" value="Unassembled WGS sequence"/>
</dbReference>
<evidence type="ECO:0000256" key="1">
    <source>
        <dbReference type="SAM" id="MobiDB-lite"/>
    </source>
</evidence>
<accession>A0A8W8NZM4</accession>
<keyword evidence="3" id="KW-1185">Reference proteome</keyword>
<organism evidence="2 3">
    <name type="scientific">Magallana gigas</name>
    <name type="common">Pacific oyster</name>
    <name type="synonym">Crassostrea gigas</name>
    <dbReference type="NCBI Taxonomy" id="29159"/>
    <lineage>
        <taxon>Eukaryota</taxon>
        <taxon>Metazoa</taxon>
        <taxon>Spiralia</taxon>
        <taxon>Lophotrochozoa</taxon>
        <taxon>Mollusca</taxon>
        <taxon>Bivalvia</taxon>
        <taxon>Autobranchia</taxon>
        <taxon>Pteriomorphia</taxon>
        <taxon>Ostreida</taxon>
        <taxon>Ostreoidea</taxon>
        <taxon>Ostreidae</taxon>
        <taxon>Magallana</taxon>
    </lineage>
</organism>
<name>A0A8W8NZM4_MAGGI</name>
<protein>
    <submittedName>
        <fullName evidence="2">Uncharacterized protein</fullName>
    </submittedName>
</protein>
<dbReference type="Gene3D" id="1.10.533.10">
    <property type="entry name" value="Death Domain, Fas"/>
    <property type="match status" value="1"/>
</dbReference>
<proteinExistence type="predicted"/>
<feature type="region of interest" description="Disordered" evidence="1">
    <location>
        <begin position="306"/>
        <end position="325"/>
    </location>
</feature>
<dbReference type="EnsemblMetazoa" id="G7776.4">
    <property type="protein sequence ID" value="G7776.4:cds"/>
    <property type="gene ID" value="G7776"/>
</dbReference>
<evidence type="ECO:0000313" key="2">
    <source>
        <dbReference type="EnsemblMetazoa" id="G7776.6:cds"/>
    </source>
</evidence>
<dbReference type="EnsemblMetazoa" id="G7776.6">
    <property type="protein sequence ID" value="G7776.6:cds"/>
    <property type="gene ID" value="G7776"/>
</dbReference>
<dbReference type="InterPro" id="IPR011029">
    <property type="entry name" value="DEATH-like_dom_sf"/>
</dbReference>
<sequence>KRVKPGFSEIVGENIEVDLDPAGNPVKAKWNFSNSCGLAFSGSPLGDNRKYEIIFSGSGHARIGLTQNDPDHIRDIQEAVRKNQILFVSDVRYHKRQCVVDIMKKDGIGGSKFVTKYKDDNPQIKDLLSSNDVWAVIYLKFGNITAEIKDKDSGANLKFHKKRDRNIKPSDSMISLRSPIPFAYACAEKGISRGQGIRVRVEHIKHMEKKPNSFHLGIGISEKKLKSGSSLDIAPFLFKKLEKDECLGEFFVCISKKGKFHLCRGDLCIYSKALPTEMNPELPLYVCFEIFRVQIELMDTSYCEHSEAVENPGEEPKSTENIPPETTDPSYVIFEMFNAIRIVDEDIKSRKMTPEVRKFSDDLTEYVKHISLDRSNAEYLTPISTRLAEGEGKPTLTINDLLKKLEGIEKTIVEQHLERQQDYMKILEAIKVNREKIAEKRVDSGVFTNHLQNTCADFIANVDAFPLCDHLLQIGIFHQIQFETILDEHKLSRQDANRSLFRILVKKEYTPEQLRSIWKAFSVTKQDSLLPKLDPS</sequence>
<evidence type="ECO:0000313" key="3">
    <source>
        <dbReference type="Proteomes" id="UP000005408"/>
    </source>
</evidence>
<reference evidence="2" key="1">
    <citation type="submission" date="2022-08" db="UniProtKB">
        <authorList>
            <consortium name="EnsemblMetazoa"/>
        </authorList>
    </citation>
    <scope>IDENTIFICATION</scope>
    <source>
        <strain evidence="2">05x7-T-G4-1.051#20</strain>
    </source>
</reference>
<dbReference type="AlphaFoldDB" id="A0A8W8NZM4"/>